<evidence type="ECO:0000313" key="1">
    <source>
        <dbReference type="EMBL" id="CAE0387571.1"/>
    </source>
</evidence>
<protein>
    <submittedName>
        <fullName evidence="1">Uncharacterized protein</fullName>
    </submittedName>
</protein>
<sequence length="174" mass="19893">MIPVLEHLATLDNVQEFIEQQMQQMKSLPDYVLRNSGQTPSSDTELGNKDSAATRNFKYSNDEVEDFKESIEAFDDELKLEDISESFSRNEQESRILSKYASSALNKPKGMLARYNEMSAIRKPREEKNEVSNDVFQIGQGSQAENNFASGVSSSTRNCHFSRENFRYQQVSLK</sequence>
<dbReference type="EMBL" id="HBIK01026847">
    <property type="protein sequence ID" value="CAE0387571.1"/>
    <property type="molecule type" value="Transcribed_RNA"/>
</dbReference>
<gene>
    <name evidence="1" type="ORF">ECRA1380_LOCUS12543</name>
    <name evidence="2" type="ORF">ECRA1380_LOCUS12544</name>
</gene>
<organism evidence="1">
    <name type="scientific">Euplotes crassus</name>
    <dbReference type="NCBI Taxonomy" id="5936"/>
    <lineage>
        <taxon>Eukaryota</taxon>
        <taxon>Sar</taxon>
        <taxon>Alveolata</taxon>
        <taxon>Ciliophora</taxon>
        <taxon>Intramacronucleata</taxon>
        <taxon>Spirotrichea</taxon>
        <taxon>Hypotrichia</taxon>
        <taxon>Euplotida</taxon>
        <taxon>Euplotidae</taxon>
        <taxon>Moneuplotes</taxon>
    </lineage>
</organism>
<dbReference type="AlphaFoldDB" id="A0A7S3KNT9"/>
<name>A0A7S3KNT9_EUPCR</name>
<proteinExistence type="predicted"/>
<dbReference type="EMBL" id="HBIK01026849">
    <property type="protein sequence ID" value="CAE0387572.1"/>
    <property type="molecule type" value="Transcribed_RNA"/>
</dbReference>
<accession>A0A7S3KNT9</accession>
<reference evidence="1" key="1">
    <citation type="submission" date="2021-01" db="EMBL/GenBank/DDBJ databases">
        <authorList>
            <person name="Corre E."/>
            <person name="Pelletier E."/>
            <person name="Niang G."/>
            <person name="Scheremetjew M."/>
            <person name="Finn R."/>
            <person name="Kale V."/>
            <person name="Holt S."/>
            <person name="Cochrane G."/>
            <person name="Meng A."/>
            <person name="Brown T."/>
            <person name="Cohen L."/>
        </authorList>
    </citation>
    <scope>NUCLEOTIDE SEQUENCE</scope>
    <source>
        <strain evidence="1">CT5</strain>
    </source>
</reference>
<evidence type="ECO:0000313" key="2">
    <source>
        <dbReference type="EMBL" id="CAE0387572.1"/>
    </source>
</evidence>